<proteinExistence type="predicted"/>
<dbReference type="EMBL" id="LR796497">
    <property type="protein sequence ID" value="CAB4149093.1"/>
    <property type="molecule type" value="Genomic_DNA"/>
</dbReference>
<gene>
    <name evidence="2" type="ORF">UFOVP532_49</name>
</gene>
<protein>
    <submittedName>
        <fullName evidence="2">Uncharacterized protein</fullName>
    </submittedName>
</protein>
<feature type="transmembrane region" description="Helical" evidence="1">
    <location>
        <begin position="12"/>
        <end position="32"/>
    </location>
</feature>
<reference evidence="2" key="1">
    <citation type="submission" date="2020-04" db="EMBL/GenBank/DDBJ databases">
        <authorList>
            <person name="Chiriac C."/>
            <person name="Salcher M."/>
            <person name="Ghai R."/>
            <person name="Kavagutti S V."/>
        </authorList>
    </citation>
    <scope>NUCLEOTIDE SEQUENCE</scope>
</reference>
<keyword evidence="1" id="KW-0812">Transmembrane</keyword>
<evidence type="ECO:0000313" key="2">
    <source>
        <dbReference type="EMBL" id="CAB4149093.1"/>
    </source>
</evidence>
<evidence type="ECO:0000256" key="1">
    <source>
        <dbReference type="SAM" id="Phobius"/>
    </source>
</evidence>
<keyword evidence="1" id="KW-1133">Transmembrane helix</keyword>
<accession>A0A6J5MVR1</accession>
<name>A0A6J5MVR1_9CAUD</name>
<keyword evidence="1" id="KW-0472">Membrane</keyword>
<sequence>MYSDNNNKVFILTRFIMVLHYVIFDGSSAYVTDKQEMLSITKSDKDAKVVFKSMNINIAFAKADELNEEI</sequence>
<organism evidence="2">
    <name type="scientific">uncultured Caudovirales phage</name>
    <dbReference type="NCBI Taxonomy" id="2100421"/>
    <lineage>
        <taxon>Viruses</taxon>
        <taxon>Duplodnaviria</taxon>
        <taxon>Heunggongvirae</taxon>
        <taxon>Uroviricota</taxon>
        <taxon>Caudoviricetes</taxon>
        <taxon>Peduoviridae</taxon>
        <taxon>Maltschvirus</taxon>
        <taxon>Maltschvirus maltsch</taxon>
    </lineage>
</organism>